<comment type="caution">
    <text evidence="2">The sequence shown here is derived from an EMBL/GenBank/DDBJ whole genome shotgun (WGS) entry which is preliminary data.</text>
</comment>
<evidence type="ECO:0000313" key="3">
    <source>
        <dbReference type="Proteomes" id="UP000288429"/>
    </source>
</evidence>
<accession>A0A428TVR9</accession>
<reference evidence="2 3" key="1">
    <citation type="submission" date="2017-06" db="EMBL/GenBank/DDBJ databases">
        <title>Cmopartive genomic analysis of Ambrosia Fusariam Clade fungi.</title>
        <authorList>
            <person name="Stajich J.E."/>
            <person name="Carrillo J."/>
            <person name="Kijimoto T."/>
            <person name="Eskalen A."/>
            <person name="O'Donnell K."/>
            <person name="Kasson M."/>
        </authorList>
    </citation>
    <scope>NUCLEOTIDE SEQUENCE [LARGE SCALE GENOMIC DNA]</scope>
    <source>
        <strain evidence="2 3">NRRL 20438</strain>
    </source>
</reference>
<keyword evidence="3" id="KW-1185">Reference proteome</keyword>
<proteinExistence type="predicted"/>
<feature type="non-terminal residue" evidence="2">
    <location>
        <position position="1"/>
    </location>
</feature>
<dbReference type="Proteomes" id="UP000288429">
    <property type="component" value="Unassembled WGS sequence"/>
</dbReference>
<feature type="region of interest" description="Disordered" evidence="1">
    <location>
        <begin position="15"/>
        <end position="64"/>
    </location>
</feature>
<protein>
    <submittedName>
        <fullName evidence="2">Uncharacterized protein</fullName>
    </submittedName>
</protein>
<gene>
    <name evidence="2" type="ORF">CDV31_009270</name>
</gene>
<organism evidence="2 3">
    <name type="scientific">Fusarium ambrosium</name>
    <dbReference type="NCBI Taxonomy" id="131363"/>
    <lineage>
        <taxon>Eukaryota</taxon>
        <taxon>Fungi</taxon>
        <taxon>Dikarya</taxon>
        <taxon>Ascomycota</taxon>
        <taxon>Pezizomycotina</taxon>
        <taxon>Sordariomycetes</taxon>
        <taxon>Hypocreomycetidae</taxon>
        <taxon>Hypocreales</taxon>
        <taxon>Nectriaceae</taxon>
        <taxon>Fusarium</taxon>
        <taxon>Fusarium solani species complex</taxon>
    </lineage>
</organism>
<dbReference type="EMBL" id="NIZV01000130">
    <property type="protein sequence ID" value="RSM06094.1"/>
    <property type="molecule type" value="Genomic_DNA"/>
</dbReference>
<evidence type="ECO:0000313" key="2">
    <source>
        <dbReference type="EMBL" id="RSM06094.1"/>
    </source>
</evidence>
<sequence length="90" mass="9127">PTTLTVTDCPCTVTKSHTWSRPYRPRPGKPTGEAPVPVKPTGSAPVYENPTGSASTPETPAESEPAVVTAAAARFAPAGILAAIGAIALF</sequence>
<name>A0A428TVR9_9HYPO</name>
<dbReference type="AlphaFoldDB" id="A0A428TVR9"/>
<evidence type="ECO:0000256" key="1">
    <source>
        <dbReference type="SAM" id="MobiDB-lite"/>
    </source>
</evidence>